<evidence type="ECO:0000256" key="3">
    <source>
        <dbReference type="ARBA" id="ARBA00022475"/>
    </source>
</evidence>
<dbReference type="PANTHER" id="PTHR30193:SF37">
    <property type="entry name" value="INNER MEMBRANE ABC TRANSPORTER PERMEASE PROTEIN YCJO"/>
    <property type="match status" value="1"/>
</dbReference>
<dbReference type="CDD" id="cd06261">
    <property type="entry name" value="TM_PBP2"/>
    <property type="match status" value="1"/>
</dbReference>
<evidence type="ECO:0000259" key="8">
    <source>
        <dbReference type="PROSITE" id="PS50928"/>
    </source>
</evidence>
<keyword evidence="10" id="KW-1185">Reference proteome</keyword>
<keyword evidence="2 7" id="KW-0813">Transport</keyword>
<dbReference type="InterPro" id="IPR035906">
    <property type="entry name" value="MetI-like_sf"/>
</dbReference>
<feature type="transmembrane region" description="Helical" evidence="7">
    <location>
        <begin position="82"/>
        <end position="103"/>
    </location>
</feature>
<feature type="transmembrane region" description="Helical" evidence="7">
    <location>
        <begin position="115"/>
        <end position="135"/>
    </location>
</feature>
<keyword evidence="6 7" id="KW-0472">Membrane</keyword>
<name>A0A6P1TLF4_9FIRM</name>
<dbReference type="PROSITE" id="PS50928">
    <property type="entry name" value="ABC_TM1"/>
    <property type="match status" value="1"/>
</dbReference>
<evidence type="ECO:0000256" key="1">
    <source>
        <dbReference type="ARBA" id="ARBA00004651"/>
    </source>
</evidence>
<dbReference type="AlphaFoldDB" id="A0A6P1TLF4"/>
<dbReference type="KEGG" id="anr:Ana3638_09560"/>
<feature type="transmembrane region" description="Helical" evidence="7">
    <location>
        <begin position="217"/>
        <end position="237"/>
    </location>
</feature>
<comment type="similarity">
    <text evidence="7">Belongs to the binding-protein-dependent transport system permease family.</text>
</comment>
<protein>
    <submittedName>
        <fullName evidence="9">ABC transporter permease subunit</fullName>
    </submittedName>
</protein>
<sequence>MKAVAVPKKKPGKLFNDAKWAWVMLLPNILGFFMFMLIPVAATFVLSFTKYDMLTKPKFIGLKNYIDMVHDPIVWQVTGNTIMYTVMTVPVGMSLSLLLAVALDQKIGLKRFYRAAFFLPSITSMVVISIVWQWIYNPEFGLLNFGLSILGLPTGKWLTSASTSLVSIAIVGIWKRLGYDMIIFLSGLQGISTTYYEAAKLDGASKTQQFRYITVPMLKPTTFFVFIMAIINSFQVFDQVMLMTTGGPGRSSSVLVHYLYQNAFQYFKLGYACSIAYLLFAIVMIITAINLKMEKNMREIY</sequence>
<keyword evidence="5 7" id="KW-1133">Transmembrane helix</keyword>
<dbReference type="Pfam" id="PF00528">
    <property type="entry name" value="BPD_transp_1"/>
    <property type="match status" value="1"/>
</dbReference>
<feature type="transmembrane region" description="Helical" evidence="7">
    <location>
        <begin position="20"/>
        <end position="48"/>
    </location>
</feature>
<dbReference type="SUPFAM" id="SSF160964">
    <property type="entry name" value="MalF N-terminal region-like"/>
    <property type="match status" value="1"/>
</dbReference>
<feature type="transmembrane region" description="Helical" evidence="7">
    <location>
        <begin position="269"/>
        <end position="291"/>
    </location>
</feature>
<dbReference type="SUPFAM" id="SSF161098">
    <property type="entry name" value="MetI-like"/>
    <property type="match status" value="1"/>
</dbReference>
<proteinExistence type="inferred from homology"/>
<evidence type="ECO:0000256" key="4">
    <source>
        <dbReference type="ARBA" id="ARBA00022692"/>
    </source>
</evidence>
<evidence type="ECO:0000313" key="9">
    <source>
        <dbReference type="EMBL" id="QHQ60989.1"/>
    </source>
</evidence>
<gene>
    <name evidence="9" type="ORF">Ana3638_09560</name>
</gene>
<dbReference type="PANTHER" id="PTHR30193">
    <property type="entry name" value="ABC TRANSPORTER PERMEASE PROTEIN"/>
    <property type="match status" value="1"/>
</dbReference>
<accession>A0A6P1TLF4</accession>
<dbReference type="InterPro" id="IPR000515">
    <property type="entry name" value="MetI-like"/>
</dbReference>
<feature type="domain" description="ABC transmembrane type-1" evidence="8">
    <location>
        <begin position="78"/>
        <end position="290"/>
    </location>
</feature>
<evidence type="ECO:0000256" key="6">
    <source>
        <dbReference type="ARBA" id="ARBA00023136"/>
    </source>
</evidence>
<organism evidence="9 10">
    <name type="scientific">Anaerocolumna sedimenticola</name>
    <dbReference type="NCBI Taxonomy" id="2696063"/>
    <lineage>
        <taxon>Bacteria</taxon>
        <taxon>Bacillati</taxon>
        <taxon>Bacillota</taxon>
        <taxon>Clostridia</taxon>
        <taxon>Lachnospirales</taxon>
        <taxon>Lachnospiraceae</taxon>
        <taxon>Anaerocolumna</taxon>
    </lineage>
</organism>
<dbReference type="Proteomes" id="UP000464314">
    <property type="component" value="Chromosome"/>
</dbReference>
<comment type="subcellular location">
    <subcellularLocation>
        <location evidence="1 7">Cell membrane</location>
        <topology evidence="1 7">Multi-pass membrane protein</topology>
    </subcellularLocation>
</comment>
<dbReference type="GO" id="GO:0055085">
    <property type="term" value="P:transmembrane transport"/>
    <property type="evidence" value="ECO:0007669"/>
    <property type="project" value="InterPro"/>
</dbReference>
<keyword evidence="3" id="KW-1003">Cell membrane</keyword>
<dbReference type="EMBL" id="CP048000">
    <property type="protein sequence ID" value="QHQ60989.1"/>
    <property type="molecule type" value="Genomic_DNA"/>
</dbReference>
<evidence type="ECO:0000256" key="5">
    <source>
        <dbReference type="ARBA" id="ARBA00022989"/>
    </source>
</evidence>
<evidence type="ECO:0000256" key="2">
    <source>
        <dbReference type="ARBA" id="ARBA00022448"/>
    </source>
</evidence>
<keyword evidence="4 7" id="KW-0812">Transmembrane</keyword>
<evidence type="ECO:0000256" key="7">
    <source>
        <dbReference type="RuleBase" id="RU363032"/>
    </source>
</evidence>
<dbReference type="InterPro" id="IPR051393">
    <property type="entry name" value="ABC_transporter_permease"/>
</dbReference>
<dbReference type="GO" id="GO:0005886">
    <property type="term" value="C:plasma membrane"/>
    <property type="evidence" value="ECO:0007669"/>
    <property type="project" value="UniProtKB-SubCell"/>
</dbReference>
<dbReference type="RefSeq" id="WP_161837817.1">
    <property type="nucleotide sequence ID" value="NZ_CP048000.1"/>
</dbReference>
<feature type="transmembrane region" description="Helical" evidence="7">
    <location>
        <begin position="155"/>
        <end position="174"/>
    </location>
</feature>
<evidence type="ECO:0000313" key="10">
    <source>
        <dbReference type="Proteomes" id="UP000464314"/>
    </source>
</evidence>
<dbReference type="Gene3D" id="1.10.3720.10">
    <property type="entry name" value="MetI-like"/>
    <property type="match status" value="1"/>
</dbReference>
<reference evidence="9 10" key="1">
    <citation type="submission" date="2020-01" db="EMBL/GenBank/DDBJ databases">
        <title>Genome analysis of Anaerocolumna sp. CBA3638.</title>
        <authorList>
            <person name="Kim J."/>
            <person name="Roh S.W."/>
        </authorList>
    </citation>
    <scope>NUCLEOTIDE SEQUENCE [LARGE SCALE GENOMIC DNA]</scope>
    <source>
        <strain evidence="9 10">CBA3638</strain>
    </source>
</reference>